<dbReference type="GO" id="GO:0071035">
    <property type="term" value="P:nuclear polyadenylation-dependent rRNA catabolic process"/>
    <property type="evidence" value="ECO:0007669"/>
    <property type="project" value="TreeGrafter"/>
</dbReference>
<gene>
    <name evidence="5" type="ORF">QBC33DRAFT_523051</name>
</gene>
<dbReference type="PRINTS" id="PR01217">
    <property type="entry name" value="PRICHEXTENSN"/>
</dbReference>
<evidence type="ECO:0000256" key="3">
    <source>
        <dbReference type="ARBA" id="ARBA00023242"/>
    </source>
</evidence>
<keyword evidence="3" id="KW-0539">Nucleus</keyword>
<feature type="compositionally biased region" description="Low complexity" evidence="4">
    <location>
        <begin position="183"/>
        <end position="224"/>
    </location>
</feature>
<feature type="compositionally biased region" description="Basic and acidic residues" evidence="4">
    <location>
        <begin position="610"/>
        <end position="622"/>
    </location>
</feature>
<feature type="compositionally biased region" description="Polar residues" evidence="4">
    <location>
        <begin position="233"/>
        <end position="242"/>
    </location>
</feature>
<dbReference type="GO" id="GO:0071037">
    <property type="term" value="P:nuclear polyadenylation-dependent snRNA catabolic process"/>
    <property type="evidence" value="ECO:0007669"/>
    <property type="project" value="TreeGrafter"/>
</dbReference>
<dbReference type="AlphaFoldDB" id="A0AAJ0CD11"/>
<dbReference type="EMBL" id="MU838997">
    <property type="protein sequence ID" value="KAK1772984.1"/>
    <property type="molecule type" value="Genomic_DNA"/>
</dbReference>
<feature type="compositionally biased region" description="Pro residues" evidence="4">
    <location>
        <begin position="167"/>
        <end position="182"/>
    </location>
</feature>
<dbReference type="GO" id="GO:0031499">
    <property type="term" value="C:TRAMP complex"/>
    <property type="evidence" value="ECO:0007669"/>
    <property type="project" value="TreeGrafter"/>
</dbReference>
<feature type="region of interest" description="Disordered" evidence="4">
    <location>
        <begin position="665"/>
        <end position="715"/>
    </location>
</feature>
<keyword evidence="2" id="KW-0677">Repeat</keyword>
<dbReference type="PANTHER" id="PTHR46543:SF2">
    <property type="entry name" value="AGAP013096-PA"/>
    <property type="match status" value="1"/>
</dbReference>
<feature type="compositionally biased region" description="Low complexity" evidence="4">
    <location>
        <begin position="1"/>
        <end position="86"/>
    </location>
</feature>
<comment type="caution">
    <text evidence="5">The sequence shown here is derived from an EMBL/GenBank/DDBJ whole genome shotgun (WGS) entry which is preliminary data.</text>
</comment>
<organism evidence="5 6">
    <name type="scientific">Phialemonium atrogriseum</name>
    <dbReference type="NCBI Taxonomy" id="1093897"/>
    <lineage>
        <taxon>Eukaryota</taxon>
        <taxon>Fungi</taxon>
        <taxon>Dikarya</taxon>
        <taxon>Ascomycota</taxon>
        <taxon>Pezizomycotina</taxon>
        <taxon>Sordariomycetes</taxon>
        <taxon>Sordariomycetidae</taxon>
        <taxon>Cephalothecales</taxon>
        <taxon>Cephalothecaceae</taxon>
        <taxon>Phialemonium</taxon>
    </lineage>
</organism>
<feature type="compositionally biased region" description="Low complexity" evidence="4">
    <location>
        <begin position="588"/>
        <end position="601"/>
    </location>
</feature>
<feature type="compositionally biased region" description="Pro residues" evidence="4">
    <location>
        <begin position="260"/>
        <end position="278"/>
    </location>
</feature>
<evidence type="ECO:0000313" key="5">
    <source>
        <dbReference type="EMBL" id="KAK1772984.1"/>
    </source>
</evidence>
<name>A0AAJ0CD11_9PEZI</name>
<sequence>MAQSPQHAPQMPPQQQIPHQQPTPQQQPMAQQQQVPQKQQQMSPQQHQQQIPTQQHQQMRPQQQQQIPTQQQQMRPQQQMPQQMPAQPFPPEHSPSPTPNPSGFTMPPQMPAQTHRAEQSPSPAPNQPGFALPPQMPAQSLPPEHSPSPGPHQPGFAMPPNKRPRLSPGPPSQPASPYPPSPYATSPGAGAATPTSAMSPAYPNISATGPPTYTTPYTNGATTPSLHLPESQPAFTPASSTPIAPAGSQLHYTPATLAPIPGPPTPGTMTPVPAPPTPGTMGPPSKPAEKPAKEYEYDATDSLAGTGIDIRAEEQALTDYYAGLFGHDSRTGLPANAPGSRASFHGAGAANQAGQATGALTQEELAAQAAERAWSEAAHRLAVMRSNEIRDPFLTMALLHRKAEKVSRENGLSLNMEIKNHTQTAGKMRGPHDFPEPKVTVTTKTGPDGALVATTGSWIPHDAYLIDQLTLLSLATRHRIREKLEDGVKVAVTRQKTSHGEVPTEWVDAAAPLSITDVGVTQGESSRAGQERAVSPRVNSLKRNLDGSPAQVLSTNHLTSAVRDVGKGDRSIEEVRLRKRQKRLNPETATSTSRAGSAAPGTPGPSAPEPETKAPPKKEPKKAAAARLAEASSTATANQTLQHLMGGFGGRKKKGKQYAWMNAGASGASTPTRAGNQDVPGTPLGTPGPKAPEKTSLTQDGLNRLGNWREDGDKGKGIQLRDWVTALELDAIDAKAIQDAYMKLDSFVR</sequence>
<evidence type="ECO:0000256" key="2">
    <source>
        <dbReference type="ARBA" id="ARBA00022737"/>
    </source>
</evidence>
<feature type="compositionally biased region" description="Low complexity" evidence="4">
    <location>
        <begin position="623"/>
        <end position="637"/>
    </location>
</feature>
<feature type="region of interest" description="Disordered" evidence="4">
    <location>
        <begin position="564"/>
        <end position="638"/>
    </location>
</feature>
<keyword evidence="6" id="KW-1185">Reference proteome</keyword>
<evidence type="ECO:0000256" key="1">
    <source>
        <dbReference type="ARBA" id="ARBA00004123"/>
    </source>
</evidence>
<dbReference type="GeneID" id="85309783"/>
<accession>A0AAJ0CD11</accession>
<comment type="subcellular location">
    <subcellularLocation>
        <location evidence="1">Nucleus</location>
    </subcellularLocation>
</comment>
<evidence type="ECO:0000313" key="6">
    <source>
        <dbReference type="Proteomes" id="UP001244011"/>
    </source>
</evidence>
<dbReference type="GO" id="GO:0071039">
    <property type="term" value="P:nuclear polyadenylation-dependent CUT catabolic process"/>
    <property type="evidence" value="ECO:0007669"/>
    <property type="project" value="TreeGrafter"/>
</dbReference>
<protein>
    <recommendedName>
        <fullName evidence="7">TBP-associated factor 4</fullName>
    </recommendedName>
</protein>
<dbReference type="RefSeq" id="XP_060289197.1">
    <property type="nucleotide sequence ID" value="XM_060426596.1"/>
</dbReference>
<feature type="region of interest" description="Disordered" evidence="4">
    <location>
        <begin position="521"/>
        <end position="548"/>
    </location>
</feature>
<feature type="region of interest" description="Disordered" evidence="4">
    <location>
        <begin position="1"/>
        <end position="292"/>
    </location>
</feature>
<feature type="compositionally biased region" description="Pro residues" evidence="4">
    <location>
        <begin position="87"/>
        <end position="100"/>
    </location>
</feature>
<dbReference type="GO" id="GO:0003723">
    <property type="term" value="F:RNA binding"/>
    <property type="evidence" value="ECO:0007669"/>
    <property type="project" value="TreeGrafter"/>
</dbReference>
<dbReference type="GO" id="GO:0071038">
    <property type="term" value="P:TRAMP-dependent tRNA surveillance pathway"/>
    <property type="evidence" value="ECO:0007669"/>
    <property type="project" value="TreeGrafter"/>
</dbReference>
<feature type="compositionally biased region" description="Basic and acidic residues" evidence="4">
    <location>
        <begin position="564"/>
        <end position="576"/>
    </location>
</feature>
<dbReference type="PANTHER" id="PTHR46543">
    <property type="entry name" value="ZINC FINGER CCHC DOMAIN-CONTAINING PROTEIN 7"/>
    <property type="match status" value="1"/>
</dbReference>
<evidence type="ECO:0000256" key="4">
    <source>
        <dbReference type="SAM" id="MobiDB-lite"/>
    </source>
</evidence>
<evidence type="ECO:0008006" key="7">
    <source>
        <dbReference type="Google" id="ProtNLM"/>
    </source>
</evidence>
<dbReference type="InterPro" id="IPR051644">
    <property type="entry name" value="TRAMP_AT-DNA-binding"/>
</dbReference>
<dbReference type="GO" id="GO:0071031">
    <property type="term" value="P:nuclear mRNA surveillance of mRNA 3'-end processing"/>
    <property type="evidence" value="ECO:0007669"/>
    <property type="project" value="TreeGrafter"/>
</dbReference>
<dbReference type="Proteomes" id="UP001244011">
    <property type="component" value="Unassembled WGS sequence"/>
</dbReference>
<proteinExistence type="predicted"/>
<reference evidence="5" key="1">
    <citation type="submission" date="2023-06" db="EMBL/GenBank/DDBJ databases">
        <title>Genome-scale phylogeny and comparative genomics of the fungal order Sordariales.</title>
        <authorList>
            <consortium name="Lawrence Berkeley National Laboratory"/>
            <person name="Hensen N."/>
            <person name="Bonometti L."/>
            <person name="Westerberg I."/>
            <person name="Brannstrom I.O."/>
            <person name="Guillou S."/>
            <person name="Cros-Aarteil S."/>
            <person name="Calhoun S."/>
            <person name="Haridas S."/>
            <person name="Kuo A."/>
            <person name="Mondo S."/>
            <person name="Pangilinan J."/>
            <person name="Riley R."/>
            <person name="Labutti K."/>
            <person name="Andreopoulos B."/>
            <person name="Lipzen A."/>
            <person name="Chen C."/>
            <person name="Yanf M."/>
            <person name="Daum C."/>
            <person name="Ng V."/>
            <person name="Clum A."/>
            <person name="Steindorff A."/>
            <person name="Ohm R."/>
            <person name="Martin F."/>
            <person name="Silar P."/>
            <person name="Natvig D."/>
            <person name="Lalanne C."/>
            <person name="Gautier V."/>
            <person name="Ament-Velasquez S.L."/>
            <person name="Kruys A."/>
            <person name="Hutchinson M.I."/>
            <person name="Powell A.J."/>
            <person name="Barry K."/>
            <person name="Miller A.N."/>
            <person name="Grigoriev I.V."/>
            <person name="Debuchy R."/>
            <person name="Gladieux P."/>
            <person name="Thoren M.H."/>
            <person name="Johannesson H."/>
        </authorList>
    </citation>
    <scope>NUCLEOTIDE SEQUENCE</scope>
    <source>
        <strain evidence="5">8032-3</strain>
    </source>
</reference>
<dbReference type="GO" id="GO:0071036">
    <property type="term" value="P:nuclear polyadenylation-dependent snoRNA catabolic process"/>
    <property type="evidence" value="ECO:0007669"/>
    <property type="project" value="TreeGrafter"/>
</dbReference>